<evidence type="ECO:0000313" key="5">
    <source>
        <dbReference type="EMBL" id="KCZ80108.1"/>
    </source>
</evidence>
<dbReference type="PROSITE" id="PS51722">
    <property type="entry name" value="G_TR_2"/>
    <property type="match status" value="1"/>
</dbReference>
<dbReference type="InterPro" id="IPR050100">
    <property type="entry name" value="TRAFAC_GTPase_members"/>
</dbReference>
<proteinExistence type="inferred from homology"/>
<reference evidence="5 6" key="2">
    <citation type="submission" date="2014-03" db="EMBL/GenBank/DDBJ databases">
        <title>The Genome Sequence of Anncaliia algerae insect isolate PRA339.</title>
        <authorList>
            <consortium name="The Broad Institute Genome Sequencing Platform"/>
            <consortium name="The Broad Institute Genome Sequencing Center for Infectious Disease"/>
            <person name="Cuomo C."/>
            <person name="Becnel J."/>
            <person name="Sanscrainte N."/>
            <person name="Walker B."/>
            <person name="Young S.K."/>
            <person name="Zeng Q."/>
            <person name="Gargeya S."/>
            <person name="Fitzgerald M."/>
            <person name="Haas B."/>
            <person name="Abouelleil A."/>
            <person name="Alvarado L."/>
            <person name="Arachchi H.M."/>
            <person name="Berlin A.M."/>
            <person name="Chapman S.B."/>
            <person name="Dewar J."/>
            <person name="Goldberg J."/>
            <person name="Griggs A."/>
            <person name="Gujja S."/>
            <person name="Hansen M."/>
            <person name="Howarth C."/>
            <person name="Imamovic A."/>
            <person name="Larimer J."/>
            <person name="McCowan C."/>
            <person name="Murphy C."/>
            <person name="Neiman D."/>
            <person name="Pearson M."/>
            <person name="Priest M."/>
            <person name="Roberts A."/>
            <person name="Saif S."/>
            <person name="Shea T."/>
            <person name="Sisk P."/>
            <person name="Sykes S."/>
            <person name="Wortman J."/>
            <person name="Nusbaum C."/>
            <person name="Birren B."/>
        </authorList>
    </citation>
    <scope>NUCLEOTIDE SEQUENCE [LARGE SCALE GENOMIC DNA]</scope>
    <source>
        <strain evidence="5 6">PRA339</strain>
    </source>
</reference>
<dbReference type="Pfam" id="PF03144">
    <property type="entry name" value="GTP_EFTU_D2"/>
    <property type="match status" value="1"/>
</dbReference>
<dbReference type="InterPro" id="IPR009000">
    <property type="entry name" value="Transl_B-barrel_sf"/>
</dbReference>
<dbReference type="SUPFAM" id="SSF50465">
    <property type="entry name" value="EF-Tu/eEF-1alpha/eIF2-gamma C-terminal domain"/>
    <property type="match status" value="1"/>
</dbReference>
<dbReference type="STRING" id="1288291.A0A059EYL3"/>
<dbReference type="InterPro" id="IPR027417">
    <property type="entry name" value="P-loop_NTPase"/>
</dbReference>
<dbReference type="InterPro" id="IPR000795">
    <property type="entry name" value="T_Tr_GTP-bd_dom"/>
</dbReference>
<reference evidence="6" key="1">
    <citation type="submission" date="2013-02" db="EMBL/GenBank/DDBJ databases">
        <authorList>
            <consortium name="The Broad Institute Genome Sequencing Platform"/>
            <person name="Cuomo C."/>
            <person name="Becnel J."/>
            <person name="Sanscrainte N."/>
            <person name="Walker B."/>
            <person name="Young S.K."/>
            <person name="Zeng Q."/>
            <person name="Gargeya S."/>
            <person name="Fitzgerald M."/>
            <person name="Haas B."/>
            <person name="Abouelleil A."/>
            <person name="Alvarado L."/>
            <person name="Arachchi H.M."/>
            <person name="Berlin A.M."/>
            <person name="Chapman S.B."/>
            <person name="Dewar J."/>
            <person name="Goldberg J."/>
            <person name="Griggs A."/>
            <person name="Gujja S."/>
            <person name="Hansen M."/>
            <person name="Howarth C."/>
            <person name="Imamovic A."/>
            <person name="Larimer J."/>
            <person name="McCowan C."/>
            <person name="Murphy C."/>
            <person name="Neiman D."/>
            <person name="Pearson M."/>
            <person name="Priest M."/>
            <person name="Roberts A."/>
            <person name="Saif S."/>
            <person name="Shea T."/>
            <person name="Sisk P."/>
            <person name="Sykes S."/>
            <person name="Wortman J."/>
            <person name="Nusbaum C."/>
            <person name="Birren B."/>
        </authorList>
    </citation>
    <scope>NUCLEOTIDE SEQUENCE [LARGE SCALE GENOMIC DNA]</scope>
    <source>
        <strain evidence="6">PRA339</strain>
    </source>
</reference>
<protein>
    <recommendedName>
        <fullName evidence="4">Tr-type G domain-containing protein</fullName>
    </recommendedName>
</protein>
<dbReference type="Gene3D" id="3.40.50.300">
    <property type="entry name" value="P-loop containing nucleotide triphosphate hydrolases"/>
    <property type="match status" value="1"/>
</dbReference>
<name>A0A059EYL3_9MICR</name>
<dbReference type="InterPro" id="IPR031157">
    <property type="entry name" value="G_TR_CS"/>
</dbReference>
<dbReference type="SUPFAM" id="SSF52540">
    <property type="entry name" value="P-loop containing nucleoside triphosphate hydrolases"/>
    <property type="match status" value="1"/>
</dbReference>
<gene>
    <name evidence="5" type="ORF">H312_02492</name>
</gene>
<dbReference type="CDD" id="cd03693">
    <property type="entry name" value="EF1_alpha_II"/>
    <property type="match status" value="1"/>
</dbReference>
<evidence type="ECO:0000313" key="6">
    <source>
        <dbReference type="Proteomes" id="UP000030655"/>
    </source>
</evidence>
<dbReference type="PROSITE" id="PS00301">
    <property type="entry name" value="G_TR_1"/>
    <property type="match status" value="1"/>
</dbReference>
<dbReference type="VEuPathDB" id="MicrosporidiaDB:H312_02492"/>
<feature type="non-terminal residue" evidence="5">
    <location>
        <position position="1"/>
    </location>
</feature>
<keyword evidence="6" id="KW-1185">Reference proteome</keyword>
<dbReference type="PRINTS" id="PR00315">
    <property type="entry name" value="ELONGATNFCT"/>
</dbReference>
<dbReference type="CDD" id="cd01513">
    <property type="entry name" value="Translation_factor_III"/>
    <property type="match status" value="1"/>
</dbReference>
<dbReference type="Proteomes" id="UP000030655">
    <property type="component" value="Unassembled WGS sequence"/>
</dbReference>
<dbReference type="SUPFAM" id="SSF50447">
    <property type="entry name" value="Translation proteins"/>
    <property type="match status" value="1"/>
</dbReference>
<dbReference type="HOGENOM" id="CLU_007265_3_5_1"/>
<dbReference type="GO" id="GO:0003924">
    <property type="term" value="F:GTPase activity"/>
    <property type="evidence" value="ECO:0007669"/>
    <property type="project" value="InterPro"/>
</dbReference>
<accession>A0A059EYL3</accession>
<dbReference type="AlphaFoldDB" id="A0A059EYL3"/>
<keyword evidence="2" id="KW-0547">Nucleotide-binding</keyword>
<dbReference type="Gene3D" id="2.40.30.10">
    <property type="entry name" value="Translation factors"/>
    <property type="match status" value="2"/>
</dbReference>
<evidence type="ECO:0000256" key="3">
    <source>
        <dbReference type="ARBA" id="ARBA00023134"/>
    </source>
</evidence>
<dbReference type="InterPro" id="IPR009001">
    <property type="entry name" value="Transl_elong_EF1A/Init_IF2_C"/>
</dbReference>
<sequence length="482" mass="52911">MAVPVPEKVPSLNACIIGHVDSGKSTTVGMFALAKGLIDKRAYEKYKTEAENNNKPSFALAYFTDNTEAERRRGITIQTTLKHFPMNNYQLNILDCPGHKDFIKNMITGAAQADVAVAIVPSPDFEASIASGATLQDHMMIAGILGIKQLIICITKLDVLPEDKQKNKFEEIKKEIELIAKNKTPFKAPIVIPISGLKGTNLTEDGPKFPWFEGFVHKTKLAPGTKTANAVVDENGSIMIHTLEGAMNAQEIPIRPVDKPLRMPVTEIHTISGFGLIYTGRVDSGFIRPGMQVVFQPSGVTGEVKTLQIHRTDQKEVVCGENVGMALKSGAKGNLTQIKKGNVISDMKNEPCKIFAGCKSRIVIIDHPKGIKPGFTPVMDLGSHHIPVKFAKFIDKVNPKDKVNITDPEELNKRDLANVILIPQKPTIMEKATEFPTLARFCIRDSGNVVAIGTINDLYTEQQIEQLGVDLKQTKKTDRKQG</sequence>
<comment type="similarity">
    <text evidence="1">Belongs to the TRAFAC class translation factor GTPase superfamily. Classic translation factor GTPase family. EF-Tu/EF-1A subfamily.</text>
</comment>
<dbReference type="EMBL" id="KK365203">
    <property type="protein sequence ID" value="KCZ80108.1"/>
    <property type="molecule type" value="Genomic_DNA"/>
</dbReference>
<dbReference type="InterPro" id="IPR054696">
    <property type="entry name" value="GTP-eEF1A_C"/>
</dbReference>
<keyword evidence="3" id="KW-0342">GTP-binding</keyword>
<feature type="domain" description="Tr-type G" evidence="4">
    <location>
        <begin position="9"/>
        <end position="257"/>
    </location>
</feature>
<dbReference type="Pfam" id="PF22594">
    <property type="entry name" value="GTP-eEF1A_C"/>
    <property type="match status" value="1"/>
</dbReference>
<dbReference type="GO" id="GO:0005525">
    <property type="term" value="F:GTP binding"/>
    <property type="evidence" value="ECO:0007669"/>
    <property type="project" value="UniProtKB-KW"/>
</dbReference>
<evidence type="ECO:0000259" key="4">
    <source>
        <dbReference type="PROSITE" id="PS51722"/>
    </source>
</evidence>
<dbReference type="InterPro" id="IPR004161">
    <property type="entry name" value="EFTu-like_2"/>
</dbReference>
<dbReference type="PANTHER" id="PTHR23115">
    <property type="entry name" value="TRANSLATION FACTOR"/>
    <property type="match status" value="1"/>
</dbReference>
<evidence type="ECO:0000256" key="1">
    <source>
        <dbReference type="ARBA" id="ARBA00007249"/>
    </source>
</evidence>
<dbReference type="OrthoDB" id="342024at2759"/>
<dbReference type="Pfam" id="PF00009">
    <property type="entry name" value="GTP_EFTU"/>
    <property type="match status" value="1"/>
</dbReference>
<evidence type="ECO:0000256" key="2">
    <source>
        <dbReference type="ARBA" id="ARBA00022741"/>
    </source>
</evidence>
<organism evidence="5 6">
    <name type="scientific">Anncaliia algerae PRA339</name>
    <dbReference type="NCBI Taxonomy" id="1288291"/>
    <lineage>
        <taxon>Eukaryota</taxon>
        <taxon>Fungi</taxon>
        <taxon>Fungi incertae sedis</taxon>
        <taxon>Microsporidia</taxon>
        <taxon>Tubulinosematoidea</taxon>
        <taxon>Tubulinosematidae</taxon>
        <taxon>Anncaliia</taxon>
    </lineage>
</organism>